<proteinExistence type="inferred from homology"/>
<feature type="domain" description="Anaphase-promoting complex subunit 1 N-terminal" evidence="6">
    <location>
        <begin position="102"/>
        <end position="191"/>
    </location>
</feature>
<sequence length="1568" mass="175886">MLVGPVLQERKSLLHYFFGSGSNTKIGSVTISALLERDGFTGTCLWNKTSQSGSLVDAALGRIGIKALMESLKIPLKVRKIHWEKSTLQKTFDAAKKIAICSSDEILWISEHSVYWLKGLFLDRYFHYDEVVINAFFTSFSVESSDDRKLVVVLENAAHIYYADGQKHTMSFSYQITNAYPFEGGFVIDRCPGSGSCFLAVTDPMSDPGAIVSSSTSLIASTERLLLFPQRSDSTIAVTRDKYEQTISLYHTRFLNRSSKSISHNPVASKKRVPSQSFRISSHSSSTNDQGEGNFDNGIMMEKRRNVSQAENMAIDRMASYDTNMKTAETMSTTTPLDVMVKKDAILSKLETLQFKSDSDQIKIQSVVFEDKESVIIRDQLTGFFQCFIFHVSKSVNPFPRLVKTIDLSGQYVDFGVCSSTPGMCIFLSKSNDFVLCNPALQLSTSLFTTSFHVDEICDANGSTVILKDSNCCYGLSYLPINPKSVLVKRCLSCLKYITNSYTFNYIWLTFLNACSIDSDEWSAFVLTVLVTILPFAVKPTSVSSPNLVSSLLAKIVPLQMRAIGDGFALYEMAPNIVTALHLIREDLKLDILENDSVDKLGFLLAQLSHWMSWPSTWKCAYNVDESLLDNSLRFPSPPLLDEPPDLLRSLTSLFDSQIVPFCTFSQLAQEDEEVDATVTSRTYAVLRLFEALISSEFSPLDIVRMLGELKISLEVLETFPIGIVIPLKEVTSYCQEHLASMDQSPGVFGLLDRKDLEVIRSHQHKRIHKYSANSHIQAKDTSQIVNTIWKSPDHIAPIEQDRLDITRTIFKSDRRFWEMTKILESSQVQRVTSTQNTAASDKELLEYQKEVAHYATVRLLTLSIGKSIVFYSMKSPLTTEIFPFWKMNFATTIYPDDITITTDKDSLDKVSLEWAYFHNGAAGGLTVSKDAKGITGSWITFNRNKSLTAQHAGFLLGLGLNGHLKSLEEWNIFNYLGPKHSYTSIGLLLGMSASLKRTMDTKLTKVLSVHLDALLPQGASDLIVGSSVQSAGLIGIGLLYLETQHRRMTEILLSQVNGKVHVEGKTLSDESYRLSAGIALGYVNLGKANELKNLKDTRVIDHLLEITTSLRDVQSSEAYDKSIGGALIALMFIYLKSHDKEIVKKLAVPDTEQVLDYERPDLLILRALATNLIMWNDIADTEDWVKSQIPAVVLSKRRSSVDLIDQSDYYYIVAGVCLSVGVKYASTSNLIARDTIIHFYDDITKKIDDLHGDESFEAIFARPVLQHVQGCLAIAMSLVMSGTGDLDVFRRLRIVHGKLNNLSGAIAYGKFMAINMALGFLFLGGGQYAINTLSNFSIAALVTSIYPIFPNTEGGVNETHLQALRHFWAMAVDPRCLVTRDVESFDIVEADVCLEFKDGSTQVLRTPSILPPVNDIAKISLESFEYFNISVSGDEFLQNRGQLFLYKRQGINVMKHSVKVLLDEINAKFEQKDKTSSYFYDLDLFKGFKKDDIRELIGRNQCDMKVNIVDRQIELSNLVKNPRNIDDLWNLKLVFSYYDRALQESDTHYLSLEFIDDLRNVLWGLYN</sequence>
<dbReference type="OMA" id="LEEWHVY"/>
<keyword evidence="8" id="KW-1185">Reference proteome</keyword>
<dbReference type="GO" id="GO:0007091">
    <property type="term" value="P:metaphase/anaphase transition of mitotic cell cycle"/>
    <property type="evidence" value="ECO:0007669"/>
    <property type="project" value="TreeGrafter"/>
</dbReference>
<dbReference type="EMBL" id="KV453938">
    <property type="protein sequence ID" value="ODV71711.1"/>
    <property type="molecule type" value="Genomic_DNA"/>
</dbReference>
<keyword evidence="3" id="KW-0498">Mitosis</keyword>
<dbReference type="PANTHER" id="PTHR12827:SF3">
    <property type="entry name" value="ANAPHASE-PROMOTING COMPLEX SUBUNIT 1"/>
    <property type="match status" value="1"/>
</dbReference>
<accession>A0A1E4RWZ3</accession>
<dbReference type="FunFam" id="1.25.10.10:FF:000435">
    <property type="entry name" value="Ubiquitin ligase subunit"/>
    <property type="match status" value="1"/>
</dbReference>
<evidence type="ECO:0000256" key="5">
    <source>
        <dbReference type="SAM" id="MobiDB-lite"/>
    </source>
</evidence>
<dbReference type="GO" id="GO:0005680">
    <property type="term" value="C:anaphase-promoting complex"/>
    <property type="evidence" value="ECO:0007669"/>
    <property type="project" value="InterPro"/>
</dbReference>
<dbReference type="GO" id="GO:0060090">
    <property type="term" value="F:molecular adaptor activity"/>
    <property type="evidence" value="ECO:0007669"/>
    <property type="project" value="TreeGrafter"/>
</dbReference>
<name>A0A1E4RWZ3_CYBJN</name>
<dbReference type="Pfam" id="PF12859">
    <property type="entry name" value="ANAPC1"/>
    <property type="match status" value="1"/>
</dbReference>
<evidence type="ECO:0000256" key="4">
    <source>
        <dbReference type="ARBA" id="ARBA00023306"/>
    </source>
</evidence>
<dbReference type="Gene3D" id="1.25.10.10">
    <property type="entry name" value="Leucine-rich Repeat Variant"/>
    <property type="match status" value="2"/>
</dbReference>
<dbReference type="PANTHER" id="PTHR12827">
    <property type="entry name" value="MEIOTIC CHECKPOINT REGULATOR TSG24 FAMILY MEMBER"/>
    <property type="match status" value="1"/>
</dbReference>
<dbReference type="InterPro" id="IPR024990">
    <property type="entry name" value="Apc1"/>
</dbReference>
<protein>
    <recommendedName>
        <fullName evidence="6">Anaphase-promoting complex subunit 1 N-terminal domain-containing protein</fullName>
    </recommendedName>
</protein>
<evidence type="ECO:0000256" key="2">
    <source>
        <dbReference type="ARBA" id="ARBA00022618"/>
    </source>
</evidence>
<dbReference type="InterPro" id="IPR011989">
    <property type="entry name" value="ARM-like"/>
</dbReference>
<comment type="similarity">
    <text evidence="1">Belongs to the APC1 family.</text>
</comment>
<dbReference type="OrthoDB" id="26401at2759"/>
<evidence type="ECO:0000256" key="1">
    <source>
        <dbReference type="ARBA" id="ARBA00010547"/>
    </source>
</evidence>
<dbReference type="STRING" id="983966.A0A1E4RWZ3"/>
<evidence type="ECO:0000256" key="3">
    <source>
        <dbReference type="ARBA" id="ARBA00022776"/>
    </source>
</evidence>
<evidence type="ECO:0000313" key="8">
    <source>
        <dbReference type="Proteomes" id="UP000094389"/>
    </source>
</evidence>
<dbReference type="RefSeq" id="XP_020068750.1">
    <property type="nucleotide sequence ID" value="XM_020216615.1"/>
</dbReference>
<feature type="compositionally biased region" description="Low complexity" evidence="5">
    <location>
        <begin position="275"/>
        <end position="286"/>
    </location>
</feature>
<gene>
    <name evidence="7" type="ORF">CYBJADRAFT_174716</name>
</gene>
<evidence type="ECO:0000313" key="7">
    <source>
        <dbReference type="EMBL" id="ODV71711.1"/>
    </source>
</evidence>
<dbReference type="GO" id="GO:0051301">
    <property type="term" value="P:cell division"/>
    <property type="evidence" value="ECO:0007669"/>
    <property type="project" value="UniProtKB-KW"/>
</dbReference>
<dbReference type="GeneID" id="30991011"/>
<dbReference type="Proteomes" id="UP000094389">
    <property type="component" value="Unassembled WGS sequence"/>
</dbReference>
<feature type="region of interest" description="Disordered" evidence="5">
    <location>
        <begin position="261"/>
        <end position="297"/>
    </location>
</feature>
<organism evidence="7 8">
    <name type="scientific">Cyberlindnera jadinii (strain ATCC 18201 / CBS 1600 / BCRC 20928 / JCM 3617 / NBRC 0987 / NRRL Y-1542)</name>
    <name type="common">Torula yeast</name>
    <name type="synonym">Candida utilis</name>
    <dbReference type="NCBI Taxonomy" id="983966"/>
    <lineage>
        <taxon>Eukaryota</taxon>
        <taxon>Fungi</taxon>
        <taxon>Dikarya</taxon>
        <taxon>Ascomycota</taxon>
        <taxon>Saccharomycotina</taxon>
        <taxon>Saccharomycetes</taxon>
        <taxon>Phaffomycetales</taxon>
        <taxon>Phaffomycetaceae</taxon>
        <taxon>Cyberlindnera</taxon>
    </lineage>
</organism>
<evidence type="ECO:0000259" key="6">
    <source>
        <dbReference type="Pfam" id="PF12859"/>
    </source>
</evidence>
<keyword evidence="4" id="KW-0131">Cell cycle</keyword>
<reference evidence="7 8" key="1">
    <citation type="journal article" date="2016" name="Proc. Natl. Acad. Sci. U.S.A.">
        <title>Comparative genomics of biotechnologically important yeasts.</title>
        <authorList>
            <person name="Riley R."/>
            <person name="Haridas S."/>
            <person name="Wolfe K.H."/>
            <person name="Lopes M.R."/>
            <person name="Hittinger C.T."/>
            <person name="Goeker M."/>
            <person name="Salamov A.A."/>
            <person name="Wisecaver J.H."/>
            <person name="Long T.M."/>
            <person name="Calvey C.H."/>
            <person name="Aerts A.L."/>
            <person name="Barry K.W."/>
            <person name="Choi C."/>
            <person name="Clum A."/>
            <person name="Coughlan A.Y."/>
            <person name="Deshpande S."/>
            <person name="Douglass A.P."/>
            <person name="Hanson S.J."/>
            <person name="Klenk H.-P."/>
            <person name="LaButti K.M."/>
            <person name="Lapidus A."/>
            <person name="Lindquist E.A."/>
            <person name="Lipzen A.M."/>
            <person name="Meier-Kolthoff J.P."/>
            <person name="Ohm R.A."/>
            <person name="Otillar R.P."/>
            <person name="Pangilinan J.L."/>
            <person name="Peng Y."/>
            <person name="Rokas A."/>
            <person name="Rosa C.A."/>
            <person name="Scheuner C."/>
            <person name="Sibirny A.A."/>
            <person name="Slot J.C."/>
            <person name="Stielow J.B."/>
            <person name="Sun H."/>
            <person name="Kurtzman C.P."/>
            <person name="Blackwell M."/>
            <person name="Grigoriev I.V."/>
            <person name="Jeffries T.W."/>
        </authorList>
    </citation>
    <scope>NUCLEOTIDE SEQUENCE [LARGE SCALE GENOMIC DNA]</scope>
    <source>
        <strain evidence="8">ATCC 18201 / CBS 1600 / BCRC 20928 / JCM 3617 / NBRC 0987 / NRRL Y-1542</strain>
    </source>
</reference>
<dbReference type="InterPro" id="IPR049255">
    <property type="entry name" value="Apc1_N"/>
</dbReference>
<dbReference type="GO" id="GO:0031145">
    <property type="term" value="P:anaphase-promoting complex-dependent catabolic process"/>
    <property type="evidence" value="ECO:0007669"/>
    <property type="project" value="TreeGrafter"/>
</dbReference>
<dbReference type="GO" id="GO:0070979">
    <property type="term" value="P:protein K11-linked ubiquitination"/>
    <property type="evidence" value="ECO:0007669"/>
    <property type="project" value="TreeGrafter"/>
</dbReference>
<keyword evidence="2" id="KW-0132">Cell division</keyword>